<organism evidence="1">
    <name type="scientific">viral metagenome</name>
    <dbReference type="NCBI Taxonomy" id="1070528"/>
    <lineage>
        <taxon>unclassified sequences</taxon>
        <taxon>metagenomes</taxon>
        <taxon>organismal metagenomes</taxon>
    </lineage>
</organism>
<evidence type="ECO:0000313" key="1">
    <source>
        <dbReference type="EMBL" id="QHT80259.1"/>
    </source>
</evidence>
<reference evidence="1" key="1">
    <citation type="journal article" date="2020" name="Nature">
        <title>Giant virus diversity and host interactions through global metagenomics.</title>
        <authorList>
            <person name="Schulz F."/>
            <person name="Roux S."/>
            <person name="Paez-Espino D."/>
            <person name="Jungbluth S."/>
            <person name="Walsh D.A."/>
            <person name="Denef V.J."/>
            <person name="McMahon K.D."/>
            <person name="Konstantinidis K.T."/>
            <person name="Eloe-Fadrosh E.A."/>
            <person name="Kyrpides N.C."/>
            <person name="Woyke T."/>
        </authorList>
    </citation>
    <scope>NUCLEOTIDE SEQUENCE</scope>
    <source>
        <strain evidence="1">GVMAG-M-3300023184-120</strain>
    </source>
</reference>
<dbReference type="AlphaFoldDB" id="A0A6C0HID5"/>
<sequence length="147" mass="17344">MVLVSLSHSTKLLTDFKINPYQSAYYDIVIQVDTYIATEREYYEILYSFSFHPPDYPQTDEELEALKVELHPFFYESSEASADIRLNQYLGIMLKNTFTAQLIEYLLMDNETLAQFSGRMSPEEYRNSLMWTISYFAKEVKQLLKNV</sequence>
<accession>A0A6C0HID5</accession>
<protein>
    <submittedName>
        <fullName evidence="1">Uncharacterized protein</fullName>
    </submittedName>
</protein>
<proteinExistence type="predicted"/>
<dbReference type="EMBL" id="MN739966">
    <property type="protein sequence ID" value="QHT80259.1"/>
    <property type="molecule type" value="Genomic_DNA"/>
</dbReference>
<name>A0A6C0HID5_9ZZZZ</name>